<accession>A0A839F0T9</accession>
<feature type="domain" description="Bacterial Ig-like" evidence="4">
    <location>
        <begin position="348"/>
        <end position="433"/>
    </location>
</feature>
<keyword evidence="1" id="KW-0880">Kelch repeat</keyword>
<evidence type="ECO:0000259" key="5">
    <source>
        <dbReference type="Pfam" id="PF17892"/>
    </source>
</evidence>
<dbReference type="AlphaFoldDB" id="A0A839F0T9"/>
<dbReference type="InterPro" id="IPR032109">
    <property type="entry name" value="Big_3_5"/>
</dbReference>
<dbReference type="SUPFAM" id="SSF50965">
    <property type="entry name" value="Galactose oxidase, central domain"/>
    <property type="match status" value="1"/>
</dbReference>
<gene>
    <name evidence="6" type="ORF">FHW12_002450</name>
</gene>
<dbReference type="RefSeq" id="WP_182531277.1">
    <property type="nucleotide sequence ID" value="NZ_JACGXL010000003.1"/>
</dbReference>
<evidence type="ECO:0000313" key="7">
    <source>
        <dbReference type="Proteomes" id="UP000550401"/>
    </source>
</evidence>
<evidence type="ECO:0000256" key="1">
    <source>
        <dbReference type="ARBA" id="ARBA00022441"/>
    </source>
</evidence>
<dbReference type="Proteomes" id="UP000550401">
    <property type="component" value="Unassembled WGS sequence"/>
</dbReference>
<dbReference type="Pfam" id="PF01344">
    <property type="entry name" value="Kelch_1"/>
    <property type="match status" value="1"/>
</dbReference>
<reference evidence="6 7" key="1">
    <citation type="submission" date="2020-07" db="EMBL/GenBank/DDBJ databases">
        <title>Genomic Encyclopedia of Type Strains, Phase IV (KMG-V): Genome sequencing to study the core and pangenomes of soil and plant-associated prokaryotes.</title>
        <authorList>
            <person name="Whitman W."/>
        </authorList>
    </citation>
    <scope>NUCLEOTIDE SEQUENCE [LARGE SCALE GENOMIC DNA]</scope>
    <source>
        <strain evidence="6 7">RH2WT43</strain>
    </source>
</reference>
<keyword evidence="2" id="KW-0677">Repeat</keyword>
<evidence type="ECO:0000313" key="6">
    <source>
        <dbReference type="EMBL" id="MBA8888226.1"/>
    </source>
</evidence>
<dbReference type="NCBIfam" id="TIGR01451">
    <property type="entry name" value="B_ant_repeat"/>
    <property type="match status" value="1"/>
</dbReference>
<protein>
    <submittedName>
        <fullName evidence="6">Putative repeat protein (TIGR01451 family)</fullName>
    </submittedName>
</protein>
<dbReference type="InterPro" id="IPR015915">
    <property type="entry name" value="Kelch-typ_b-propeller"/>
</dbReference>
<feature type="domain" description="Bacterial Ig-like" evidence="4">
    <location>
        <begin position="636"/>
        <end position="722"/>
    </location>
</feature>
<dbReference type="Pfam" id="PF16640">
    <property type="entry name" value="Big_3_5"/>
    <property type="match status" value="3"/>
</dbReference>
<dbReference type="InterPro" id="IPR013783">
    <property type="entry name" value="Ig-like_fold"/>
</dbReference>
<dbReference type="Gene3D" id="2.60.40.10">
    <property type="entry name" value="Immunoglobulins"/>
    <property type="match status" value="5"/>
</dbReference>
<dbReference type="PANTHER" id="PTHR46344">
    <property type="entry name" value="OS02G0202900 PROTEIN"/>
    <property type="match status" value="1"/>
</dbReference>
<feature type="domain" description="Bacterial Ig-like" evidence="4">
    <location>
        <begin position="542"/>
        <end position="624"/>
    </location>
</feature>
<dbReference type="Pfam" id="PF01345">
    <property type="entry name" value="DUF11"/>
    <property type="match status" value="1"/>
</dbReference>
<dbReference type="SMART" id="SM00612">
    <property type="entry name" value="Kelch"/>
    <property type="match status" value="4"/>
</dbReference>
<comment type="caution">
    <text evidence="6">The sequence shown here is derived from an EMBL/GenBank/DDBJ whole genome shotgun (WGS) entry which is preliminary data.</text>
</comment>
<dbReference type="Pfam" id="PF17892">
    <property type="entry name" value="Cadherin_5"/>
    <property type="match status" value="1"/>
</dbReference>
<dbReference type="InterPro" id="IPR011043">
    <property type="entry name" value="Gal_Oxase/kelch_b-propeller"/>
</dbReference>
<feature type="domain" description="DUF11" evidence="3">
    <location>
        <begin position="918"/>
        <end position="1037"/>
    </location>
</feature>
<dbReference type="PANTHER" id="PTHR46344:SF27">
    <property type="entry name" value="KELCH REPEAT SUPERFAMILY PROTEIN"/>
    <property type="match status" value="1"/>
</dbReference>
<evidence type="ECO:0000259" key="4">
    <source>
        <dbReference type="Pfam" id="PF16640"/>
    </source>
</evidence>
<dbReference type="Gene3D" id="2.120.10.80">
    <property type="entry name" value="Kelch-type beta propeller"/>
    <property type="match status" value="2"/>
</dbReference>
<feature type="domain" description="Cadherin-like" evidence="5">
    <location>
        <begin position="816"/>
        <end position="913"/>
    </location>
</feature>
<keyword evidence="7" id="KW-1185">Reference proteome</keyword>
<dbReference type="InterPro" id="IPR041690">
    <property type="entry name" value="Cadherin_5"/>
</dbReference>
<dbReference type="InterPro" id="IPR001434">
    <property type="entry name" value="OmcB-like_DUF11"/>
</dbReference>
<organism evidence="6 7">
    <name type="scientific">Dokdonella fugitiva</name>
    <dbReference type="NCBI Taxonomy" id="328517"/>
    <lineage>
        <taxon>Bacteria</taxon>
        <taxon>Pseudomonadati</taxon>
        <taxon>Pseudomonadota</taxon>
        <taxon>Gammaproteobacteria</taxon>
        <taxon>Lysobacterales</taxon>
        <taxon>Rhodanobacteraceae</taxon>
        <taxon>Dokdonella</taxon>
    </lineage>
</organism>
<dbReference type="SUPFAM" id="SSF117281">
    <property type="entry name" value="Kelch motif"/>
    <property type="match status" value="1"/>
</dbReference>
<sequence>MLFLSAEPAWSDGFVSAGALHFGRYEHTATRLLSGKVLVVGGIGNRNPITLKNCEVYDPAINDWIDVASMPLSRYGHTATLLPSGKVLIAGGFRDGFIQTSTVIYDPLANSWSSGPDLASREGLYSATLLSTGKVLLVGYYNVAHYQIYDPGTNTVSAPVQLPSNTGVDRAIAFGSGKVLSIGSSTASTYEPVSNTWASIDPRPLPMDTSALALLSNGDVMFVGGGDGNGHAVSRVDVLHAPDNTWSQGASLAAGRGHATATTLPSGRVLAVGGYSEDETWLRRDSAEMYDPTLARWMPAGRLATARGEHTATLLESGKVLIVGGNGVGQYISATELFDPSTVVTILSVTPASTVVGADYEVRLRVTAASGSPTGVVSVADDQGQQCGPVAVVAGAASCTLRSLHAGLRTLTARYEADTFAFDSNAATTTHQVGPAETSLTAFQSPDASVWGEDVVYTAQLAAVAPASIEPEGLVTFDDGMQSCSAPVVHGIASCGFVPATVGSRVVSVAYAGSADASASATSITAMVGKADTVVAMDALPSVVVGQRVSLDSRVSVAAPGAGTPQGTVAMGNGTLGCSALVDETGHAHCELTLPAAASYVLRADFPGDAHYLPGSSPDVVLQVDAASTNIAIDAAAPAESVVGQAVVFSFSAATTAPSASVPEGDVLVSAGSDSCIAPVDAQGHGSCAIAFMADGRHDVVARFVGNSSYAPSASVPLAFIVQPAVTVTSIADHAPDPSAPAEPVDVRALLSVSSPGSGMPTGSITVGDGVDACVIPQGATSCSLVLSTRGERTLTATYPGDGNYAASSAQVVHHVNRLPVVTVPVYRAAAGVTLHVDAAHGLLSAASDPDGDSLSVTNIGENETAGVSGTATVLADGSFTFIPLGSATGIATFTLHVTDGREFADANVAIEVAPAVDLAVSLDDGTDFVAGGGLVDYTLTVRNDGVSDALGARVSDPLPPGLFDAQWSCVADAGATCTASGSGGIDDVVGIPAGGRVVYVLQASVPALPEQPLSNTATAAAPVGAIDVNATNDSATDLDAVGIFADGVDRAAVR</sequence>
<evidence type="ECO:0000259" key="3">
    <source>
        <dbReference type="Pfam" id="PF01345"/>
    </source>
</evidence>
<proteinExistence type="predicted"/>
<name>A0A839F0T9_9GAMM</name>
<dbReference type="InterPro" id="IPR047589">
    <property type="entry name" value="DUF11_rpt"/>
</dbReference>
<evidence type="ECO:0000256" key="2">
    <source>
        <dbReference type="ARBA" id="ARBA00022737"/>
    </source>
</evidence>
<dbReference type="EMBL" id="JACGXL010000003">
    <property type="protein sequence ID" value="MBA8888226.1"/>
    <property type="molecule type" value="Genomic_DNA"/>
</dbReference>
<dbReference type="InterPro" id="IPR006652">
    <property type="entry name" value="Kelch_1"/>
</dbReference>